<dbReference type="EC" id="4.4.1.13" evidence="2"/>
<dbReference type="STRING" id="1111728.GCA_000427805_04415"/>
<feature type="domain" description="Aminotransferase class I/classII large" evidence="6">
    <location>
        <begin position="64"/>
        <end position="380"/>
    </location>
</feature>
<dbReference type="CDD" id="cd00609">
    <property type="entry name" value="AAT_like"/>
    <property type="match status" value="1"/>
</dbReference>
<organism evidence="7 8">
    <name type="scientific">Budvicia aquatica</name>
    <dbReference type="NCBI Taxonomy" id="82979"/>
    <lineage>
        <taxon>Bacteria</taxon>
        <taxon>Pseudomonadati</taxon>
        <taxon>Pseudomonadota</taxon>
        <taxon>Gammaproteobacteria</taxon>
        <taxon>Enterobacterales</taxon>
        <taxon>Budviciaceae</taxon>
        <taxon>Budvicia</taxon>
    </lineage>
</organism>
<name>A0A2C6DTQ3_9GAMM</name>
<comment type="similarity">
    <text evidence="5">Belongs to the class-II pyridoxal-phosphate-dependent aminotransferase family. MalY/PatB cystathionine beta-lyase subfamily.</text>
</comment>
<dbReference type="GO" id="GO:0030170">
    <property type="term" value="F:pyridoxal phosphate binding"/>
    <property type="evidence" value="ECO:0007669"/>
    <property type="project" value="InterPro"/>
</dbReference>
<dbReference type="SUPFAM" id="SSF53383">
    <property type="entry name" value="PLP-dependent transferases"/>
    <property type="match status" value="1"/>
</dbReference>
<dbReference type="Gene3D" id="3.40.640.10">
    <property type="entry name" value="Type I PLP-dependent aspartate aminotransferase-like (Major domain)"/>
    <property type="match status" value="1"/>
</dbReference>
<dbReference type="InterPro" id="IPR015424">
    <property type="entry name" value="PyrdxlP-dep_Trfase"/>
</dbReference>
<sequence>MSEFDDVILRGIQSRKYGQLVEMFGTNDVLPLWIADMEFATPAPIRLAMQHVVAQPIQGYDLQYPQWEFSISDWYQSQYAVNIDQRWLHYVPGVIKAIVLAILSLTKPDDSVLTFSPIYDPYPNLVKTSGRQLVQSKLIQKDGTFAIDWQDFEDKVQTCRAFLFCSPNNPGGVVWDKDSLRRIATICKASNTLVIADEIHGDLTLFSQQHIPFFSVSQEASENCIVLSSANKTFNMPGVQGGFAIVPNPDLRERFYGFLDGCYLAETNTLQQAAMVTAFLACREWHAQLKEYLAKNIEYVQQQMKLRCPKITTVYGGASYLLLLDATNLGLEPEQIKAFFIKKARLGLSPGSQYGPGCEYYMRLNVGCPRSMLVEAMDRLAKAYRELSHR</sequence>
<dbReference type="InterPro" id="IPR027619">
    <property type="entry name" value="C-S_lyase_PatB-like"/>
</dbReference>
<dbReference type="AlphaFoldDB" id="A0A2C6DTQ3"/>
<evidence type="ECO:0000256" key="1">
    <source>
        <dbReference type="ARBA" id="ARBA00001933"/>
    </source>
</evidence>
<comment type="caution">
    <text evidence="7">The sequence shown here is derived from an EMBL/GenBank/DDBJ whole genome shotgun (WGS) entry which is preliminary data.</text>
</comment>
<dbReference type="InterPro" id="IPR051798">
    <property type="entry name" value="Class-II_PLP-Dep_Aminotrans"/>
</dbReference>
<keyword evidence="3" id="KW-0663">Pyridoxal phosphate</keyword>
<accession>A0A2C6DTQ3</accession>
<dbReference type="Gene3D" id="3.90.1150.10">
    <property type="entry name" value="Aspartate Aminotransferase, domain 1"/>
    <property type="match status" value="1"/>
</dbReference>
<dbReference type="OrthoDB" id="3224382at2"/>
<comment type="cofactor">
    <cofactor evidence="1">
        <name>pyridoxal 5'-phosphate</name>
        <dbReference type="ChEBI" id="CHEBI:597326"/>
    </cofactor>
</comment>
<dbReference type="EMBL" id="PDDX01000001">
    <property type="protein sequence ID" value="PHI32587.1"/>
    <property type="molecule type" value="Genomic_DNA"/>
</dbReference>
<evidence type="ECO:0000313" key="8">
    <source>
        <dbReference type="Proteomes" id="UP000224974"/>
    </source>
</evidence>
<evidence type="ECO:0000313" key="7">
    <source>
        <dbReference type="EMBL" id="PHI32587.1"/>
    </source>
</evidence>
<dbReference type="InterPro" id="IPR015421">
    <property type="entry name" value="PyrdxlP-dep_Trfase_major"/>
</dbReference>
<evidence type="ECO:0000256" key="2">
    <source>
        <dbReference type="ARBA" id="ARBA00012224"/>
    </source>
</evidence>
<keyword evidence="8" id="KW-1185">Reference proteome</keyword>
<gene>
    <name evidence="7" type="ORF">CRN84_04175</name>
</gene>
<keyword evidence="4 7" id="KW-0456">Lyase</keyword>
<proteinExistence type="inferred from homology"/>
<dbReference type="Pfam" id="PF00155">
    <property type="entry name" value="Aminotran_1_2"/>
    <property type="match status" value="1"/>
</dbReference>
<dbReference type="InterPro" id="IPR015422">
    <property type="entry name" value="PyrdxlP-dep_Trfase_small"/>
</dbReference>
<evidence type="ECO:0000256" key="3">
    <source>
        <dbReference type="ARBA" id="ARBA00022898"/>
    </source>
</evidence>
<evidence type="ECO:0000256" key="4">
    <source>
        <dbReference type="ARBA" id="ARBA00023239"/>
    </source>
</evidence>
<dbReference type="NCBIfam" id="TIGR04350">
    <property type="entry name" value="C_S_lyase_PatB"/>
    <property type="match status" value="1"/>
</dbReference>
<evidence type="ECO:0000259" key="6">
    <source>
        <dbReference type="Pfam" id="PF00155"/>
    </source>
</evidence>
<dbReference type="InterPro" id="IPR004839">
    <property type="entry name" value="Aminotransferase_I/II_large"/>
</dbReference>
<reference evidence="8" key="1">
    <citation type="submission" date="2017-09" db="EMBL/GenBank/DDBJ databases">
        <title>FDA dAtabase for Regulatory Grade micrObial Sequences (FDA-ARGOS): Supporting development and validation of Infectious Disease Dx tests.</title>
        <authorList>
            <person name="Minogue T."/>
            <person name="Wolcott M."/>
            <person name="Wasieloski L."/>
            <person name="Aguilar W."/>
            <person name="Moore D."/>
            <person name="Tallon L."/>
            <person name="Sadzewicz L."/>
            <person name="Ott S."/>
            <person name="Zhao X."/>
            <person name="Nagaraj S."/>
            <person name="Vavikolanu K."/>
            <person name="Aluvathingal J."/>
            <person name="Nadendla S."/>
            <person name="Sichtig H."/>
        </authorList>
    </citation>
    <scope>NUCLEOTIDE SEQUENCE [LARGE SCALE GENOMIC DNA]</scope>
    <source>
        <strain evidence="8">FDAARGOS_387</strain>
    </source>
</reference>
<dbReference type="RefSeq" id="WP_029093712.1">
    <property type="nucleotide sequence ID" value="NZ_PDDX01000001.1"/>
</dbReference>
<evidence type="ECO:0000256" key="5">
    <source>
        <dbReference type="ARBA" id="ARBA00037974"/>
    </source>
</evidence>
<dbReference type="PANTHER" id="PTHR43525">
    <property type="entry name" value="PROTEIN MALY"/>
    <property type="match status" value="1"/>
</dbReference>
<dbReference type="PANTHER" id="PTHR43525:SF1">
    <property type="entry name" value="PROTEIN MALY"/>
    <property type="match status" value="1"/>
</dbReference>
<dbReference type="GO" id="GO:0047804">
    <property type="term" value="F:cysteine-S-conjugate beta-lyase activity"/>
    <property type="evidence" value="ECO:0007669"/>
    <property type="project" value="UniProtKB-EC"/>
</dbReference>
<dbReference type="Proteomes" id="UP000224974">
    <property type="component" value="Unassembled WGS sequence"/>
</dbReference>
<protein>
    <recommendedName>
        <fullName evidence="2">cysteine-S-conjugate beta-lyase</fullName>
        <ecNumber evidence="2">4.4.1.13</ecNumber>
    </recommendedName>
</protein>